<dbReference type="AlphaFoldDB" id="A0AAE4FRX9"/>
<dbReference type="GO" id="GO:0004518">
    <property type="term" value="F:nuclease activity"/>
    <property type="evidence" value="ECO:0007669"/>
    <property type="project" value="UniProtKB-KW"/>
</dbReference>
<evidence type="ECO:0000259" key="11">
    <source>
        <dbReference type="PROSITE" id="PS51192"/>
    </source>
</evidence>
<evidence type="ECO:0000256" key="4">
    <source>
        <dbReference type="ARBA" id="ARBA00022723"/>
    </source>
</evidence>
<dbReference type="PANTHER" id="PTHR47959">
    <property type="entry name" value="ATP-DEPENDENT RNA HELICASE RHLE-RELATED"/>
    <property type="match status" value="1"/>
</dbReference>
<dbReference type="Pfam" id="PF00270">
    <property type="entry name" value="DEAD"/>
    <property type="match status" value="1"/>
</dbReference>
<keyword evidence="4" id="KW-0479">Metal-binding</keyword>
<sequence length="803" mass="91131">MKRLLAKSYDHTKYPNPPDYALLVQHSRDVAAACKALVQMTGIIALQNAGLSIEKFAEFERTLVANGWIQDLGKANSHFQEMVTTQNGMKQLIRHETLSGILAHLNEQFCDWLEPLEELKLIAIWGAIGHHRKFNEDTSPEQVPPLSVHLTHPDFQLILKEMASDLSLESPPIFHKDMEIAHNKRQSCDLPARESISNLKDEFEEAEADFQDEESKCFVALVKAFGIAADVCASAIAKQKKSSQLYSLSRYVSEELAMGLTPNDLENLIQERKQRSGITNLLDFQQNVGNSTSYLILAEAGCGSGKSLAAYLWAQRWCEQLTQAGRTNVRMFFCLPTTGTTTEHFKDYALESGIPASLAHSRASVDLQTMAQTVVQEDAESDDAAKAAQQALNAERDKIEALSLWSTPLVVTTADTVLGLMANARRAVYSIPAIMQSVIVFDEIHAFDEYLFGHLLVFLKNFPNLPVLLMTASLPEERRNAIKAVREDLQRIPGPPDREMLPRYLIEYPIDEKNAWEQVDYCVSHLSETNQGKVLWVCNRVDWANRLYHLARKQFPHIPVYVYHSRLRYKDRSKRHRRVIDDFKQVGQPAILIATQVAEMSLDLSADLLISDIAPIPALIQRMGRLNRRATLDDPGQPKPALICPVAEKDAKPYEFSELQLAERWINELQALQEPLHQKHLSDYFERVTDPLEFNLAKAEERACFFSGLWRTRPGMTRSEGYTISVILKQDMDKCGEKDKEFGQPKRDWLREHEVSIPVREAAFKWERVAGIRIAPDDQVTYDEYDNAEADPNNYQGTGARWL</sequence>
<dbReference type="InterPro" id="IPR011545">
    <property type="entry name" value="DEAD/DEAH_box_helicase_dom"/>
</dbReference>
<dbReference type="InterPro" id="IPR006474">
    <property type="entry name" value="Helicase_Cas3_CRISPR-ass_core"/>
</dbReference>
<keyword evidence="8" id="KW-0067">ATP-binding</keyword>
<evidence type="ECO:0000256" key="6">
    <source>
        <dbReference type="ARBA" id="ARBA00022801"/>
    </source>
</evidence>
<keyword evidence="7" id="KW-0347">Helicase</keyword>
<feature type="domain" description="Helicase ATP-binding" evidence="11">
    <location>
        <begin position="387"/>
        <end position="492"/>
    </location>
</feature>
<comment type="similarity">
    <text evidence="2">In the central section; belongs to the CRISPR-associated helicase Cas3 family.</text>
</comment>
<comment type="similarity">
    <text evidence="10">Belongs to the DEAD box helicase family.</text>
</comment>
<dbReference type="InterPro" id="IPR027417">
    <property type="entry name" value="P-loop_NTPase"/>
</dbReference>
<dbReference type="NCBIfam" id="TIGR01587">
    <property type="entry name" value="cas3_core"/>
    <property type="match status" value="1"/>
</dbReference>
<dbReference type="SMART" id="SM00490">
    <property type="entry name" value="HELICc"/>
    <property type="match status" value="1"/>
</dbReference>
<proteinExistence type="inferred from homology"/>
<dbReference type="PROSITE" id="PS51643">
    <property type="entry name" value="HD_CAS3"/>
    <property type="match status" value="1"/>
</dbReference>
<dbReference type="PROSITE" id="PS51192">
    <property type="entry name" value="HELICASE_ATP_BIND_1"/>
    <property type="match status" value="1"/>
</dbReference>
<dbReference type="InterPro" id="IPR054712">
    <property type="entry name" value="Cas3-like_dom"/>
</dbReference>
<dbReference type="PANTHER" id="PTHR47959:SF16">
    <property type="entry name" value="CRISPR-ASSOCIATED NUCLEASE_HELICASE CAS3-RELATED"/>
    <property type="match status" value="1"/>
</dbReference>
<evidence type="ECO:0000256" key="5">
    <source>
        <dbReference type="ARBA" id="ARBA00022741"/>
    </source>
</evidence>
<dbReference type="GO" id="GO:0051607">
    <property type="term" value="P:defense response to virus"/>
    <property type="evidence" value="ECO:0007669"/>
    <property type="project" value="UniProtKB-KW"/>
</dbReference>
<dbReference type="GO" id="GO:0016787">
    <property type="term" value="F:hydrolase activity"/>
    <property type="evidence" value="ECO:0007669"/>
    <property type="project" value="UniProtKB-KW"/>
</dbReference>
<dbReference type="GO" id="GO:0003724">
    <property type="term" value="F:RNA helicase activity"/>
    <property type="evidence" value="ECO:0007669"/>
    <property type="project" value="TreeGrafter"/>
</dbReference>
<evidence type="ECO:0000259" key="12">
    <source>
        <dbReference type="PROSITE" id="PS51194"/>
    </source>
</evidence>
<dbReference type="InterPro" id="IPR001650">
    <property type="entry name" value="Helicase_C-like"/>
</dbReference>
<evidence type="ECO:0000256" key="3">
    <source>
        <dbReference type="ARBA" id="ARBA00022722"/>
    </source>
</evidence>
<dbReference type="InterPro" id="IPR014001">
    <property type="entry name" value="Helicase_ATP-bd"/>
</dbReference>
<evidence type="ECO:0000313" key="15">
    <source>
        <dbReference type="Proteomes" id="UP001268256"/>
    </source>
</evidence>
<dbReference type="SUPFAM" id="SSF52540">
    <property type="entry name" value="P-loop containing nucleoside triphosphate hydrolases"/>
    <property type="match status" value="1"/>
</dbReference>
<comment type="caution">
    <text evidence="14">The sequence shown here is derived from an EMBL/GenBank/DDBJ whole genome shotgun (WGS) entry which is preliminary data.</text>
</comment>
<dbReference type="PROSITE" id="PS51194">
    <property type="entry name" value="HELICASE_CTER"/>
    <property type="match status" value="1"/>
</dbReference>
<dbReference type="InterPro" id="IPR038257">
    <property type="entry name" value="CRISPR-assoc_Cas3_HD_sf"/>
</dbReference>
<name>A0AAE4FRX9_9CYAN</name>
<accession>A0AAE4FRX9</accession>
<dbReference type="Gene3D" id="3.40.50.300">
    <property type="entry name" value="P-loop containing nucleotide triphosphate hydrolases"/>
    <property type="match status" value="2"/>
</dbReference>
<dbReference type="GO" id="GO:0003676">
    <property type="term" value="F:nucleic acid binding"/>
    <property type="evidence" value="ECO:0007669"/>
    <property type="project" value="InterPro"/>
</dbReference>
<evidence type="ECO:0000256" key="2">
    <source>
        <dbReference type="ARBA" id="ARBA00009046"/>
    </source>
</evidence>
<organism evidence="14 15">
    <name type="scientific">Pseudocalidococcus azoricus BACA0444</name>
    <dbReference type="NCBI Taxonomy" id="2918990"/>
    <lineage>
        <taxon>Bacteria</taxon>
        <taxon>Bacillati</taxon>
        <taxon>Cyanobacteriota</taxon>
        <taxon>Cyanophyceae</taxon>
        <taxon>Acaryochloridales</taxon>
        <taxon>Thermosynechococcaceae</taxon>
        <taxon>Pseudocalidococcus</taxon>
        <taxon>Pseudocalidococcus azoricus</taxon>
    </lineage>
</organism>
<keyword evidence="6" id="KW-0378">Hydrolase</keyword>
<keyword evidence="5" id="KW-0547">Nucleotide-binding</keyword>
<evidence type="ECO:0000256" key="7">
    <source>
        <dbReference type="ARBA" id="ARBA00022806"/>
    </source>
</evidence>
<dbReference type="Pfam" id="PF18019">
    <property type="entry name" value="Cas3_HD"/>
    <property type="match status" value="1"/>
</dbReference>
<comment type="similarity">
    <text evidence="1">In the N-terminal section; belongs to the CRISPR-associated nuclease Cas3-HD family.</text>
</comment>
<reference evidence="15" key="1">
    <citation type="submission" date="2023-07" db="EMBL/GenBank/DDBJ databases">
        <authorList>
            <person name="Luz R."/>
            <person name="Cordeiro R."/>
            <person name="Fonseca A."/>
            <person name="Goncalves V."/>
        </authorList>
    </citation>
    <scope>NUCLEOTIDE SEQUENCE [LARGE SCALE GENOMIC DNA]</scope>
    <source>
        <strain evidence="15">BACA0444</strain>
    </source>
</reference>
<protein>
    <submittedName>
        <fullName evidence="14">CRISPR-associated helicase Cas3</fullName>
    </submittedName>
</protein>
<feature type="domain" description="Helicase C-terminal" evidence="12">
    <location>
        <begin position="518"/>
        <end position="677"/>
    </location>
</feature>
<dbReference type="InterPro" id="IPR006483">
    <property type="entry name" value="CRISPR-assoc_Cas3_HD"/>
</dbReference>
<evidence type="ECO:0000313" key="14">
    <source>
        <dbReference type="EMBL" id="MDS3860589.1"/>
    </source>
</evidence>
<gene>
    <name evidence="14" type="primary">cas3</name>
    <name evidence="14" type="ORF">RIF25_07165</name>
</gene>
<dbReference type="SMART" id="SM00487">
    <property type="entry name" value="DEXDc"/>
    <property type="match status" value="1"/>
</dbReference>
<dbReference type="InterPro" id="IPR050079">
    <property type="entry name" value="DEAD_box_RNA_helicase"/>
</dbReference>
<dbReference type="GO" id="GO:0005829">
    <property type="term" value="C:cytosol"/>
    <property type="evidence" value="ECO:0007669"/>
    <property type="project" value="TreeGrafter"/>
</dbReference>
<evidence type="ECO:0000256" key="9">
    <source>
        <dbReference type="ARBA" id="ARBA00023118"/>
    </source>
</evidence>
<evidence type="ECO:0000256" key="8">
    <source>
        <dbReference type="ARBA" id="ARBA00022840"/>
    </source>
</evidence>
<dbReference type="RefSeq" id="WP_322877862.1">
    <property type="nucleotide sequence ID" value="NZ_JAVMIP010000005.1"/>
</dbReference>
<dbReference type="Pfam" id="PF22590">
    <property type="entry name" value="Cas3-like_C_2"/>
    <property type="match status" value="1"/>
</dbReference>
<evidence type="ECO:0000256" key="10">
    <source>
        <dbReference type="ARBA" id="ARBA00038437"/>
    </source>
</evidence>
<evidence type="ECO:0000256" key="1">
    <source>
        <dbReference type="ARBA" id="ARBA00006847"/>
    </source>
</evidence>
<keyword evidence="15" id="KW-1185">Reference proteome</keyword>
<dbReference type="NCBIfam" id="TIGR01596">
    <property type="entry name" value="cas3_HD"/>
    <property type="match status" value="1"/>
</dbReference>
<dbReference type="Proteomes" id="UP001268256">
    <property type="component" value="Unassembled WGS sequence"/>
</dbReference>
<dbReference type="CDD" id="cd09641">
    <property type="entry name" value="Cas3''_I"/>
    <property type="match status" value="1"/>
</dbReference>
<dbReference type="GO" id="GO:0046872">
    <property type="term" value="F:metal ion binding"/>
    <property type="evidence" value="ECO:0007669"/>
    <property type="project" value="UniProtKB-KW"/>
</dbReference>
<feature type="domain" description="HD Cas3-type" evidence="13">
    <location>
        <begin position="16"/>
        <end position="232"/>
    </location>
</feature>
<dbReference type="Gene3D" id="1.10.3210.30">
    <property type="match status" value="1"/>
</dbReference>
<evidence type="ECO:0000259" key="13">
    <source>
        <dbReference type="PROSITE" id="PS51643"/>
    </source>
</evidence>
<keyword evidence="3" id="KW-0540">Nuclease</keyword>
<dbReference type="EMBL" id="JAVMIP010000005">
    <property type="protein sequence ID" value="MDS3860589.1"/>
    <property type="molecule type" value="Genomic_DNA"/>
</dbReference>
<dbReference type="GO" id="GO:0005524">
    <property type="term" value="F:ATP binding"/>
    <property type="evidence" value="ECO:0007669"/>
    <property type="project" value="UniProtKB-KW"/>
</dbReference>
<keyword evidence="9" id="KW-0051">Antiviral defense</keyword>